<keyword evidence="6" id="KW-1185">Reference proteome</keyword>
<feature type="domain" description="Serpin" evidence="4">
    <location>
        <begin position="13"/>
        <end position="106"/>
    </location>
</feature>
<reference evidence="5" key="1">
    <citation type="journal article" date="2023" name="G3 (Bethesda)">
        <title>Whole genome assemblies of Zophobas morio and Tenebrio molitor.</title>
        <authorList>
            <person name="Kaur S."/>
            <person name="Stinson S.A."/>
            <person name="diCenzo G.C."/>
        </authorList>
    </citation>
    <scope>NUCLEOTIDE SEQUENCE</scope>
    <source>
        <strain evidence="5">QUZm001</strain>
    </source>
</reference>
<accession>A0AA38HWE5</accession>
<keyword evidence="3" id="KW-0722">Serine protease inhibitor</keyword>
<dbReference type="SUPFAM" id="SSF56574">
    <property type="entry name" value="Serpins"/>
    <property type="match status" value="1"/>
</dbReference>
<comment type="caution">
    <text evidence="5">The sequence shown here is derived from an EMBL/GenBank/DDBJ whole genome shotgun (WGS) entry which is preliminary data.</text>
</comment>
<dbReference type="EMBL" id="JALNTZ010000007">
    <property type="protein sequence ID" value="KAJ3644614.1"/>
    <property type="molecule type" value="Genomic_DNA"/>
</dbReference>
<evidence type="ECO:0000256" key="1">
    <source>
        <dbReference type="ARBA" id="ARBA00009500"/>
    </source>
</evidence>
<dbReference type="PROSITE" id="PS00284">
    <property type="entry name" value="SERPIN"/>
    <property type="match status" value="1"/>
</dbReference>
<dbReference type="Pfam" id="PF00079">
    <property type="entry name" value="Serpin"/>
    <property type="match status" value="1"/>
</dbReference>
<dbReference type="GO" id="GO:0004867">
    <property type="term" value="F:serine-type endopeptidase inhibitor activity"/>
    <property type="evidence" value="ECO:0007669"/>
    <property type="project" value="UniProtKB-KW"/>
</dbReference>
<dbReference type="InterPro" id="IPR042185">
    <property type="entry name" value="Serpin_sf_2"/>
</dbReference>
<dbReference type="Gene3D" id="2.30.39.10">
    <property type="entry name" value="Alpha-1-antitrypsin, domain 1"/>
    <property type="match status" value="1"/>
</dbReference>
<protein>
    <recommendedName>
        <fullName evidence="4">Serpin domain-containing protein</fullName>
    </recommendedName>
</protein>
<dbReference type="InterPro" id="IPR000215">
    <property type="entry name" value="Serpin_fam"/>
</dbReference>
<dbReference type="InterPro" id="IPR042178">
    <property type="entry name" value="Serpin_sf_1"/>
</dbReference>
<dbReference type="InterPro" id="IPR023796">
    <property type="entry name" value="Serpin_dom"/>
</dbReference>
<name>A0AA38HWE5_9CUCU</name>
<evidence type="ECO:0000313" key="6">
    <source>
        <dbReference type="Proteomes" id="UP001168821"/>
    </source>
</evidence>
<gene>
    <name evidence="5" type="ORF">Zmor_022334</name>
</gene>
<evidence type="ECO:0000256" key="3">
    <source>
        <dbReference type="ARBA" id="ARBA00022900"/>
    </source>
</evidence>
<dbReference type="GO" id="GO:0005615">
    <property type="term" value="C:extracellular space"/>
    <property type="evidence" value="ECO:0007669"/>
    <property type="project" value="InterPro"/>
</dbReference>
<comment type="similarity">
    <text evidence="1">Belongs to the serpin family.</text>
</comment>
<dbReference type="PANTHER" id="PTHR11461:SF211">
    <property type="entry name" value="GH10112P-RELATED"/>
    <property type="match status" value="1"/>
</dbReference>
<dbReference type="Proteomes" id="UP001168821">
    <property type="component" value="Unassembled WGS sequence"/>
</dbReference>
<dbReference type="PANTHER" id="PTHR11461">
    <property type="entry name" value="SERINE PROTEASE INHIBITOR, SERPIN"/>
    <property type="match status" value="1"/>
</dbReference>
<proteinExistence type="inferred from homology"/>
<evidence type="ECO:0000259" key="4">
    <source>
        <dbReference type="Pfam" id="PF00079"/>
    </source>
</evidence>
<evidence type="ECO:0000256" key="2">
    <source>
        <dbReference type="ARBA" id="ARBA00022690"/>
    </source>
</evidence>
<sequence length="108" mass="11839">MSFLRKEVESEERLGVSKMFTGEADLSGIAGNKGDLTVGEVVQKTFIDVNEEGVEAAAATEVLISVPFLGSAFIRDPPKDFTVDRPFIFYIKINDVVLFAGRVVEPKQ</sequence>
<dbReference type="InterPro" id="IPR036186">
    <property type="entry name" value="Serpin_sf"/>
</dbReference>
<keyword evidence="2" id="KW-0646">Protease inhibitor</keyword>
<evidence type="ECO:0000313" key="5">
    <source>
        <dbReference type="EMBL" id="KAJ3644614.1"/>
    </source>
</evidence>
<dbReference type="InterPro" id="IPR023795">
    <property type="entry name" value="Serpin_CS"/>
</dbReference>
<dbReference type="AlphaFoldDB" id="A0AA38HWE5"/>
<dbReference type="Gene3D" id="3.30.497.10">
    <property type="entry name" value="Antithrombin, subunit I, domain 2"/>
    <property type="match status" value="1"/>
</dbReference>
<organism evidence="5 6">
    <name type="scientific">Zophobas morio</name>
    <dbReference type="NCBI Taxonomy" id="2755281"/>
    <lineage>
        <taxon>Eukaryota</taxon>
        <taxon>Metazoa</taxon>
        <taxon>Ecdysozoa</taxon>
        <taxon>Arthropoda</taxon>
        <taxon>Hexapoda</taxon>
        <taxon>Insecta</taxon>
        <taxon>Pterygota</taxon>
        <taxon>Neoptera</taxon>
        <taxon>Endopterygota</taxon>
        <taxon>Coleoptera</taxon>
        <taxon>Polyphaga</taxon>
        <taxon>Cucujiformia</taxon>
        <taxon>Tenebrionidae</taxon>
        <taxon>Zophobas</taxon>
    </lineage>
</organism>